<evidence type="ECO:0000313" key="2">
    <source>
        <dbReference type="Proteomes" id="UP000664480"/>
    </source>
</evidence>
<gene>
    <name evidence="1" type="ORF">J0A69_20165</name>
</gene>
<reference evidence="1 2" key="1">
    <citation type="submission" date="2021-03" db="EMBL/GenBank/DDBJ databases">
        <title>novel species isolated from a fishpond in China.</title>
        <authorList>
            <person name="Lu H."/>
            <person name="Cai Z."/>
        </authorList>
    </citation>
    <scope>NUCLEOTIDE SEQUENCE [LARGE SCALE GENOMIC DNA]</scope>
    <source>
        <strain evidence="1 2">YJ13C</strain>
    </source>
</reference>
<name>A0ABS3CML4_9BACT</name>
<dbReference type="RefSeq" id="WP_206588580.1">
    <property type="nucleotide sequence ID" value="NZ_JAFKCU010000007.1"/>
</dbReference>
<protein>
    <submittedName>
        <fullName evidence="1">Uncharacterized protein</fullName>
    </submittedName>
</protein>
<dbReference type="Proteomes" id="UP000664480">
    <property type="component" value="Unassembled WGS sequence"/>
</dbReference>
<keyword evidence="2" id="KW-1185">Reference proteome</keyword>
<accession>A0ABS3CML4</accession>
<comment type="caution">
    <text evidence="1">The sequence shown here is derived from an EMBL/GenBank/DDBJ whole genome shotgun (WGS) entry which is preliminary data.</text>
</comment>
<sequence>MIVLERRIIYAKDIMVLTGRSKSYAYKSLKIVREWLGKSKHHLVTFDEYAHFHGIQVSDVYTSALGSQ</sequence>
<dbReference type="EMBL" id="JAFKCU010000007">
    <property type="protein sequence ID" value="MBN7817769.1"/>
    <property type="molecule type" value="Genomic_DNA"/>
</dbReference>
<evidence type="ECO:0000313" key="1">
    <source>
        <dbReference type="EMBL" id="MBN7817769.1"/>
    </source>
</evidence>
<proteinExistence type="predicted"/>
<organism evidence="1 2">
    <name type="scientific">Algoriphagus pacificus</name>
    <dbReference type="NCBI Taxonomy" id="2811234"/>
    <lineage>
        <taxon>Bacteria</taxon>
        <taxon>Pseudomonadati</taxon>
        <taxon>Bacteroidota</taxon>
        <taxon>Cytophagia</taxon>
        <taxon>Cytophagales</taxon>
        <taxon>Cyclobacteriaceae</taxon>
        <taxon>Algoriphagus</taxon>
    </lineage>
</organism>